<dbReference type="OrthoDB" id="2745898at2759"/>
<organism evidence="1 2">
    <name type="scientific">Tricholomella constricta</name>
    <dbReference type="NCBI Taxonomy" id="117010"/>
    <lineage>
        <taxon>Eukaryota</taxon>
        <taxon>Fungi</taxon>
        <taxon>Dikarya</taxon>
        <taxon>Basidiomycota</taxon>
        <taxon>Agaricomycotina</taxon>
        <taxon>Agaricomycetes</taxon>
        <taxon>Agaricomycetidae</taxon>
        <taxon>Agaricales</taxon>
        <taxon>Tricholomatineae</taxon>
        <taxon>Lyophyllaceae</taxon>
        <taxon>Tricholomella</taxon>
    </lineage>
</organism>
<keyword evidence="2" id="KW-1185">Reference proteome</keyword>
<dbReference type="AlphaFoldDB" id="A0A8H5LTP4"/>
<comment type="caution">
    <text evidence="1">The sequence shown here is derived from an EMBL/GenBank/DDBJ whole genome shotgun (WGS) entry which is preliminary data.</text>
</comment>
<sequence>MNTFPQELISIIINNLRDRESLESCALVCRSWYAPTRGPLFRVVEISTTKQLSSFHDLLIEFPHLGRLVRFIEFIEIPLASQGDVLAAILRRLKLVEDVMISSLISEPAPGWLDISGSLRECLVATLALPTLTSLTIHHWKVHPTYGDIQLLLSRGAPLRDLELSITDSPEDIQGDLDLARTSRLEKLAPQPACPRKVRPESFVCDFAWTRSYHSLEFINWIQDPNCVLDLSGLQSLTVTSLYSTFDFAAASAMARMAGASLQRLWLEPHIAPGMVEIEPVDVSRNTSLQTLNFDSVGTVKLETDPFCISPPEWLLSTLSTIKAGTPLKEIYLSFPICVPDNPAPATIRGWNYIGWRRLASFLSQFPDLEQALIVTSYTGNMTSEPFKEMMMQELEQFKDFLDFKVEKEE</sequence>
<evidence type="ECO:0008006" key="3">
    <source>
        <dbReference type="Google" id="ProtNLM"/>
    </source>
</evidence>
<reference evidence="1 2" key="1">
    <citation type="journal article" date="2020" name="ISME J.">
        <title>Uncovering the hidden diversity of litter-decomposition mechanisms in mushroom-forming fungi.</title>
        <authorList>
            <person name="Floudas D."/>
            <person name="Bentzer J."/>
            <person name="Ahren D."/>
            <person name="Johansson T."/>
            <person name="Persson P."/>
            <person name="Tunlid A."/>
        </authorList>
    </citation>
    <scope>NUCLEOTIDE SEQUENCE [LARGE SCALE GENOMIC DNA]</scope>
    <source>
        <strain evidence="1 2">CBS 661.87</strain>
    </source>
</reference>
<dbReference type="Gene3D" id="1.20.1280.50">
    <property type="match status" value="1"/>
</dbReference>
<evidence type="ECO:0000313" key="2">
    <source>
        <dbReference type="Proteomes" id="UP000565441"/>
    </source>
</evidence>
<dbReference type="EMBL" id="JAACJP010000055">
    <property type="protein sequence ID" value="KAF5369650.1"/>
    <property type="molecule type" value="Genomic_DNA"/>
</dbReference>
<proteinExistence type="predicted"/>
<dbReference type="SUPFAM" id="SSF81383">
    <property type="entry name" value="F-box domain"/>
    <property type="match status" value="1"/>
</dbReference>
<protein>
    <recommendedName>
        <fullName evidence="3">F-box domain-containing protein</fullName>
    </recommendedName>
</protein>
<dbReference type="InterPro" id="IPR036047">
    <property type="entry name" value="F-box-like_dom_sf"/>
</dbReference>
<gene>
    <name evidence="1" type="ORF">D9615_010245</name>
</gene>
<name>A0A8H5LTP4_9AGAR</name>
<evidence type="ECO:0000313" key="1">
    <source>
        <dbReference type="EMBL" id="KAF5369650.1"/>
    </source>
</evidence>
<dbReference type="Proteomes" id="UP000565441">
    <property type="component" value="Unassembled WGS sequence"/>
</dbReference>
<accession>A0A8H5LTP4</accession>